<dbReference type="InterPro" id="IPR011990">
    <property type="entry name" value="TPR-like_helical_dom_sf"/>
</dbReference>
<dbReference type="RefSeq" id="WP_315407203.1">
    <property type="nucleotide sequence ID" value="NZ_JAVLTS010000028.1"/>
</dbReference>
<evidence type="ECO:0000256" key="1">
    <source>
        <dbReference type="SAM" id="SignalP"/>
    </source>
</evidence>
<accession>A0AB35X4V6</accession>
<keyword evidence="3" id="KW-1185">Reference proteome</keyword>
<dbReference type="Gene3D" id="1.25.40.10">
    <property type="entry name" value="Tetratricopeptide repeat domain"/>
    <property type="match status" value="1"/>
</dbReference>
<reference evidence="2 3" key="1">
    <citation type="submission" date="2023-10" db="EMBL/GenBank/DDBJ databases">
        <title>Wastewater isolates of ESBL- and carbapenemase-producing Gram-negative bacteria from New Zealand.</title>
        <authorList>
            <person name="Straub C."/>
            <person name="Weaver L."/>
            <person name="Cornelius A."/>
            <person name="Mcgill E."/>
            <person name="Dyet K."/>
            <person name="White L."/>
            <person name="Pattis I."/>
        </authorList>
    </citation>
    <scope>NUCLEOTIDE SEQUENCE [LARGE SCALE GENOMIC DNA]</scope>
    <source>
        <strain evidence="2 3">ESBL09</strain>
    </source>
</reference>
<protein>
    <recommendedName>
        <fullName evidence="4">Flp pilus assembly protein TadD, contains TPR repeats</fullName>
    </recommendedName>
</protein>
<evidence type="ECO:0000313" key="2">
    <source>
        <dbReference type="EMBL" id="MEE9652813.1"/>
    </source>
</evidence>
<gene>
    <name evidence="2" type="ORF">V4836_01300</name>
</gene>
<dbReference type="PROSITE" id="PS51257">
    <property type="entry name" value="PROKAR_LIPOPROTEIN"/>
    <property type="match status" value="1"/>
</dbReference>
<evidence type="ECO:0000313" key="3">
    <source>
        <dbReference type="Proteomes" id="UP001331691"/>
    </source>
</evidence>
<dbReference type="SUPFAM" id="SSF48452">
    <property type="entry name" value="TPR-like"/>
    <property type="match status" value="1"/>
</dbReference>
<dbReference type="AlphaFoldDB" id="A0AB35X4V6"/>
<comment type="caution">
    <text evidence="2">The sequence shown here is derived from an EMBL/GenBank/DDBJ whole genome shotgun (WGS) entry which is preliminary data.</text>
</comment>
<sequence>MKKILSIVMLAVLTGCSGGLSNATDADQKEYILTQLNDYQGLIEIYRNKLSVKDDDDERYHLSQLYNKIGDYSSSNIYLAPLVEKNKDKKYLLLQAKNYIELGHEDKAEPILKELLLKDGSNGELWNLQGVLFAQQGHYAEATTSFEKARGLFYNEEIVINNIAMMAILQQDYQKARDYLLSLYSRKKYQSQTVYNLVYTLVKTNDYTSARKVILDEKLSPSNPDALIHSLANLSPREQLHLGNPAASEMNAQDVDIPASIAQPPQIVSNPSSENLPNKSKDVIPSVESSGDMLISGTCSEKALLEGPIASFVGNIHGAKEIAKLTSAHTTSGDRLALYSAYPINFIVMPKAKDNVLELELFNSQPVKSIYQSQMSILKNHPRIHKIEFINNGSGSTIMRVVAEECKVLANVTRASANGKYKEKIIIDLSYK</sequence>
<feature type="signal peptide" evidence="1">
    <location>
        <begin position="1"/>
        <end position="23"/>
    </location>
</feature>
<feature type="chain" id="PRO_5044233213" description="Flp pilus assembly protein TadD, contains TPR repeats" evidence="1">
    <location>
        <begin position="24"/>
        <end position="432"/>
    </location>
</feature>
<dbReference type="EMBL" id="JAZKKV010000001">
    <property type="protein sequence ID" value="MEE9652813.1"/>
    <property type="molecule type" value="Genomic_DNA"/>
</dbReference>
<organism evidence="2 3">
    <name type="scientific">Kluyvera ascorbata</name>
    <dbReference type="NCBI Taxonomy" id="51288"/>
    <lineage>
        <taxon>Bacteria</taxon>
        <taxon>Pseudomonadati</taxon>
        <taxon>Pseudomonadota</taxon>
        <taxon>Gammaproteobacteria</taxon>
        <taxon>Enterobacterales</taxon>
        <taxon>Enterobacteriaceae</taxon>
        <taxon>Kluyvera</taxon>
    </lineage>
</organism>
<proteinExistence type="predicted"/>
<evidence type="ECO:0008006" key="4">
    <source>
        <dbReference type="Google" id="ProtNLM"/>
    </source>
</evidence>
<name>A0AB35X4V6_9ENTR</name>
<keyword evidence="1" id="KW-0732">Signal</keyword>
<dbReference type="Proteomes" id="UP001331691">
    <property type="component" value="Unassembled WGS sequence"/>
</dbReference>